<gene>
    <name evidence="2" type="ORF">A2304_03605</name>
</gene>
<protein>
    <recommendedName>
        <fullName evidence="4">AtpZ/AtpI family protein</fullName>
    </recommendedName>
</protein>
<dbReference type="AlphaFoldDB" id="A0A1F7W5Y8"/>
<evidence type="ECO:0000256" key="1">
    <source>
        <dbReference type="SAM" id="Phobius"/>
    </source>
</evidence>
<sequence length="68" mass="7653">MRIFADFSGTIAVPAVLAALLGKWLDARYGTEPKLLIVCFSLALALTVFMVVRKARFYGKKYQELNQK</sequence>
<name>A0A1F7W5Y8_9BACT</name>
<dbReference type="EMBL" id="MGFE01000022">
    <property type="protein sequence ID" value="OGL98170.1"/>
    <property type="molecule type" value="Genomic_DNA"/>
</dbReference>
<keyword evidence="1" id="KW-0472">Membrane</keyword>
<keyword evidence="1" id="KW-0812">Transmembrane</keyword>
<keyword evidence="1" id="KW-1133">Transmembrane helix</keyword>
<accession>A0A1F7W5Y8</accession>
<dbReference type="Proteomes" id="UP000176501">
    <property type="component" value="Unassembled WGS sequence"/>
</dbReference>
<feature type="transmembrane region" description="Helical" evidence="1">
    <location>
        <begin position="34"/>
        <end position="52"/>
    </location>
</feature>
<comment type="caution">
    <text evidence="2">The sequence shown here is derived from an EMBL/GenBank/DDBJ whole genome shotgun (WGS) entry which is preliminary data.</text>
</comment>
<evidence type="ECO:0008006" key="4">
    <source>
        <dbReference type="Google" id="ProtNLM"/>
    </source>
</evidence>
<reference evidence="2 3" key="1">
    <citation type="journal article" date="2016" name="Nat. Commun.">
        <title>Thousands of microbial genomes shed light on interconnected biogeochemical processes in an aquifer system.</title>
        <authorList>
            <person name="Anantharaman K."/>
            <person name="Brown C.T."/>
            <person name="Hug L.A."/>
            <person name="Sharon I."/>
            <person name="Castelle C.J."/>
            <person name="Probst A.J."/>
            <person name="Thomas B.C."/>
            <person name="Singh A."/>
            <person name="Wilkins M.J."/>
            <person name="Karaoz U."/>
            <person name="Brodie E.L."/>
            <person name="Williams K.H."/>
            <person name="Hubbard S.S."/>
            <person name="Banfield J.F."/>
        </authorList>
    </citation>
    <scope>NUCLEOTIDE SEQUENCE [LARGE SCALE GENOMIC DNA]</scope>
</reference>
<evidence type="ECO:0000313" key="2">
    <source>
        <dbReference type="EMBL" id="OGL98170.1"/>
    </source>
</evidence>
<organism evidence="2 3">
    <name type="scientific">Candidatus Uhrbacteria bacterium RIFOXYB2_FULL_57_15</name>
    <dbReference type="NCBI Taxonomy" id="1802422"/>
    <lineage>
        <taxon>Bacteria</taxon>
        <taxon>Candidatus Uhriibacteriota</taxon>
    </lineage>
</organism>
<evidence type="ECO:0000313" key="3">
    <source>
        <dbReference type="Proteomes" id="UP000176501"/>
    </source>
</evidence>
<dbReference type="InterPro" id="IPR032820">
    <property type="entry name" value="ATPase_put"/>
</dbReference>
<proteinExistence type="predicted"/>
<dbReference type="Pfam" id="PF09527">
    <property type="entry name" value="ATPase_gene1"/>
    <property type="match status" value="1"/>
</dbReference>